<sequence length="312" mass="35413">MAIPVCDSRIPHERREKAFRVMLMIDFCKRLYIIWMVLSLSLSSFAQGSNHYDLRALNAFIHRQANNILVQPHTGILYSIPLPANFSGMEVSVIRLRRRQFWAKGANISFFHIPSGIRPMPYVERLAILYQNFGNWSSYYYNVPGYRLVAPVFGFLAYDSMHSGMIGIHQLKFYGLKDPIAVQFSHHLLEGKNVTPKCVIFSADGSFKLQNMSKSYVCHSLGPGHFSVVVPNEEENRLKFWVLGLGLGCVGLVLLGVVVVVIFRVVKKKKLRKMEKQSEKGVAIDTFWIGGTKLPSASMIRTQPALENEYVP</sequence>
<keyword evidence="1" id="KW-0812">Transmembrane</keyword>
<dbReference type="InParanoid" id="A0A7N2LG25"/>
<dbReference type="EMBL" id="LRBV02000004">
    <property type="status" value="NOT_ANNOTATED_CDS"/>
    <property type="molecule type" value="Genomic_DNA"/>
</dbReference>
<name>A0A7N2LG25_QUELO</name>
<evidence type="ECO:0000313" key="2">
    <source>
        <dbReference type="EnsemblPlants" id="QL04p059752:mrna:CDS:1"/>
    </source>
</evidence>
<dbReference type="EnsemblPlants" id="QL04p059752:mrna">
    <property type="protein sequence ID" value="QL04p059752:mrna:CDS:1"/>
    <property type="gene ID" value="QL04p059752"/>
</dbReference>
<keyword evidence="1" id="KW-0472">Membrane</keyword>
<dbReference type="AlphaFoldDB" id="A0A7N2LG25"/>
<feature type="transmembrane region" description="Helical" evidence="1">
    <location>
        <begin position="240"/>
        <end position="266"/>
    </location>
</feature>
<keyword evidence="3" id="KW-1185">Reference proteome</keyword>
<accession>A0A7N2LG25</accession>
<dbReference type="Proteomes" id="UP000594261">
    <property type="component" value="Chromosome 4"/>
</dbReference>
<dbReference type="Gramene" id="QL04p059752:mrna">
    <property type="protein sequence ID" value="QL04p059752:mrna:CDS:1"/>
    <property type="gene ID" value="QL04p059752"/>
</dbReference>
<dbReference type="GO" id="GO:0016020">
    <property type="term" value="C:membrane"/>
    <property type="evidence" value="ECO:0007669"/>
    <property type="project" value="TreeGrafter"/>
</dbReference>
<proteinExistence type="predicted"/>
<reference evidence="2 3" key="1">
    <citation type="journal article" date="2016" name="G3 (Bethesda)">
        <title>First Draft Assembly and Annotation of the Genome of a California Endemic Oak Quercus lobata Nee (Fagaceae).</title>
        <authorList>
            <person name="Sork V.L."/>
            <person name="Fitz-Gibbon S.T."/>
            <person name="Puiu D."/>
            <person name="Crepeau M."/>
            <person name="Gugger P.F."/>
            <person name="Sherman R."/>
            <person name="Stevens K."/>
            <person name="Langley C.H."/>
            <person name="Pellegrini M."/>
            <person name="Salzberg S.L."/>
        </authorList>
    </citation>
    <scope>NUCLEOTIDE SEQUENCE [LARGE SCALE GENOMIC DNA]</scope>
    <source>
        <strain evidence="2 3">cv. SW786</strain>
    </source>
</reference>
<dbReference type="Pfam" id="PF06697">
    <property type="entry name" value="DUF1191"/>
    <property type="match status" value="1"/>
</dbReference>
<dbReference type="OMA" id="WIGETKL"/>
<dbReference type="KEGG" id="qlo:115987576"/>
<keyword evidence="1" id="KW-1133">Transmembrane helix</keyword>
<gene>
    <name evidence="2" type="primary">LOC115987576</name>
</gene>
<dbReference type="PANTHER" id="PTHR33512:SF7">
    <property type="entry name" value="LEGUME LECTIN DOMAIN-CONTAINING PROTEIN"/>
    <property type="match status" value="1"/>
</dbReference>
<evidence type="ECO:0000256" key="1">
    <source>
        <dbReference type="SAM" id="Phobius"/>
    </source>
</evidence>
<dbReference type="PANTHER" id="PTHR33512">
    <property type="entry name" value="PROTEIN, PUTATIVE (DUF1191)-RELATED"/>
    <property type="match status" value="1"/>
</dbReference>
<evidence type="ECO:0000313" key="3">
    <source>
        <dbReference type="Proteomes" id="UP000594261"/>
    </source>
</evidence>
<dbReference type="RefSeq" id="XP_030967017.1">
    <property type="nucleotide sequence ID" value="XM_031111157.1"/>
</dbReference>
<organism evidence="2 3">
    <name type="scientific">Quercus lobata</name>
    <name type="common">Valley oak</name>
    <dbReference type="NCBI Taxonomy" id="97700"/>
    <lineage>
        <taxon>Eukaryota</taxon>
        <taxon>Viridiplantae</taxon>
        <taxon>Streptophyta</taxon>
        <taxon>Embryophyta</taxon>
        <taxon>Tracheophyta</taxon>
        <taxon>Spermatophyta</taxon>
        <taxon>Magnoliopsida</taxon>
        <taxon>eudicotyledons</taxon>
        <taxon>Gunneridae</taxon>
        <taxon>Pentapetalae</taxon>
        <taxon>rosids</taxon>
        <taxon>fabids</taxon>
        <taxon>Fagales</taxon>
        <taxon>Fagaceae</taxon>
        <taxon>Quercus</taxon>
    </lineage>
</organism>
<dbReference type="InterPro" id="IPR010605">
    <property type="entry name" value="DUF1191"/>
</dbReference>
<dbReference type="OrthoDB" id="768690at2759"/>
<reference evidence="2" key="2">
    <citation type="submission" date="2021-01" db="UniProtKB">
        <authorList>
            <consortium name="EnsemblPlants"/>
        </authorList>
    </citation>
    <scope>IDENTIFICATION</scope>
</reference>
<dbReference type="GeneID" id="115987576"/>
<protein>
    <submittedName>
        <fullName evidence="2">Uncharacterized protein</fullName>
    </submittedName>
</protein>